<dbReference type="GeneID" id="36392875"/>
<evidence type="ECO:0000256" key="1">
    <source>
        <dbReference type="SAM" id="MobiDB-lite"/>
    </source>
</evidence>
<dbReference type="OrthoDB" id="2574883at2759"/>
<dbReference type="AlphaFoldDB" id="A0A0S2LIM4"/>
<dbReference type="PaxDb" id="214684-A0A0S2LIM4"/>
<gene>
    <name evidence="2" type="ordered locus">CNE03463</name>
</gene>
<keyword evidence="3" id="KW-1185">Reference proteome</keyword>
<proteinExistence type="predicted"/>
<name>A0A0S2LIM4_CRYD1</name>
<protein>
    <submittedName>
        <fullName evidence="2">Uncharacterized protein</fullName>
    </submittedName>
</protein>
<feature type="region of interest" description="Disordered" evidence="1">
    <location>
        <begin position="233"/>
        <end position="277"/>
    </location>
</feature>
<accession>A0A0S2LIM4</accession>
<evidence type="ECO:0000313" key="3">
    <source>
        <dbReference type="Proteomes" id="UP000002149"/>
    </source>
</evidence>
<organism evidence="2 3">
    <name type="scientific">Cryptococcus deneoformans (strain JEC21 / ATCC MYA-565)</name>
    <name type="common">Cryptococcus neoformans var. neoformans serotype D</name>
    <dbReference type="NCBI Taxonomy" id="214684"/>
    <lineage>
        <taxon>Eukaryota</taxon>
        <taxon>Fungi</taxon>
        <taxon>Dikarya</taxon>
        <taxon>Basidiomycota</taxon>
        <taxon>Agaricomycotina</taxon>
        <taxon>Tremellomycetes</taxon>
        <taxon>Tremellales</taxon>
        <taxon>Cryptococcaceae</taxon>
        <taxon>Cryptococcus</taxon>
        <taxon>Cryptococcus neoformans species complex</taxon>
    </lineage>
</organism>
<reference evidence="2 3" key="1">
    <citation type="journal article" date="2005" name="Science">
        <title>The genome of the basidiomycetous yeast and human pathogen Cryptococcus neoformans.</title>
        <authorList>
            <person name="Loftus B.J."/>
            <person name="Fung E."/>
            <person name="Roncaglia P."/>
            <person name="Rowley D."/>
            <person name="Amedeo P."/>
            <person name="Bruno D."/>
            <person name="Vamathevan J."/>
            <person name="Miranda M."/>
            <person name="Anderson I.J."/>
            <person name="Fraser J.A."/>
            <person name="Allen J.E."/>
            <person name="Bosdet I.E."/>
            <person name="Brent M.R."/>
            <person name="Chiu R."/>
            <person name="Doering T.L."/>
            <person name="Donlin M.J."/>
            <person name="D'Souza C.A."/>
            <person name="Fox D.S."/>
            <person name="Grinberg V."/>
            <person name="Fu J."/>
            <person name="Fukushima M."/>
            <person name="Haas B.J."/>
            <person name="Huang J.C."/>
            <person name="Janbon G."/>
            <person name="Jones S.J."/>
            <person name="Koo H.L."/>
            <person name="Krzywinski M.I."/>
            <person name="Kwon-Chung J.K."/>
            <person name="Lengeler K.B."/>
            <person name="Maiti R."/>
            <person name="Marra M.A."/>
            <person name="Marra R.E."/>
            <person name="Mathewson C.A."/>
            <person name="Mitchell T.G."/>
            <person name="Pertea M."/>
            <person name="Riggs F.R."/>
            <person name="Salzberg S.L."/>
            <person name="Schein J.E."/>
            <person name="Shvartsbeyn A."/>
            <person name="Shin H."/>
            <person name="Shumway M."/>
            <person name="Specht C.A."/>
            <person name="Suh B.B."/>
            <person name="Tenney A."/>
            <person name="Utterback T.R."/>
            <person name="Wickes B.L."/>
            <person name="Wortman J.R."/>
            <person name="Wye N.H."/>
            <person name="Kronstad J.W."/>
            <person name="Lodge J.K."/>
            <person name="Heitman J."/>
            <person name="Davis R.W."/>
            <person name="Fraser C.M."/>
            <person name="Hyman R.W."/>
        </authorList>
    </citation>
    <scope>NUCLEOTIDE SEQUENCE [LARGE SCALE GENOMIC DNA]</scope>
    <source>
        <strain evidence="3">JEC21 / ATCC MYA-565</strain>
    </source>
</reference>
<dbReference type="Proteomes" id="UP000002149">
    <property type="component" value="Chromosome 5"/>
</dbReference>
<sequence>MKALHYKTILSQRNTVPNACPAGKHTKKLFTAGLHKRSTIEKRKNPQEQIRINDGLAICLFGFSAQIQNQRIEGSEEVSPQLSCQKQLNMYDLDYEEELRQQTVMAEVLPDAEMWRKWEKTEAPLRQGRGWYPRLDRHFLELLVISEIHCLSYPLDKINAPPGHAERVHRHAIRVRRVACKRIGAERLQAYCERVKEAFEAYMMGGWARVQAHAQAQMRGQMRGAIEVNHFEDAEDEETDENRGRKLGRGNGSMVREVSPVQKPSTGNSLTLNDPLTDYEDEEDQSYLLEIDLKEVQLDGLSEEEFDEDFGDSASIKATLGTNSNEIAGTRMDVDSECTYSSLAEGGKRGPQIRIQAPEIIKEAS</sequence>
<feature type="compositionally biased region" description="Polar residues" evidence="1">
    <location>
        <begin position="262"/>
        <end position="274"/>
    </location>
</feature>
<dbReference type="RefSeq" id="XP_024514385.1">
    <property type="nucleotide sequence ID" value="XM_024658537.1"/>
</dbReference>
<dbReference type="EMBL" id="AE017345">
    <property type="protein sequence ID" value="ALO60576.1"/>
    <property type="molecule type" value="Genomic_DNA"/>
</dbReference>
<dbReference type="VEuPathDB" id="FungiDB:CNE03463"/>
<feature type="region of interest" description="Disordered" evidence="1">
    <location>
        <begin position="342"/>
        <end position="365"/>
    </location>
</feature>
<dbReference type="KEGG" id="cne:CNE03463"/>
<evidence type="ECO:0000313" key="2">
    <source>
        <dbReference type="EMBL" id="ALO60576.1"/>
    </source>
</evidence>
<dbReference type="InParanoid" id="A0A0S2LIM4"/>